<dbReference type="AlphaFoldDB" id="A0AAV2EUG6"/>
<gene>
    <name evidence="1" type="ORF">LTRI10_LOCUS30425</name>
</gene>
<keyword evidence="2" id="KW-1185">Reference proteome</keyword>
<evidence type="ECO:0008006" key="3">
    <source>
        <dbReference type="Google" id="ProtNLM"/>
    </source>
</evidence>
<dbReference type="PANTHER" id="PTHR37610">
    <property type="entry name" value="CCHC-TYPE DOMAIN-CONTAINING PROTEIN"/>
    <property type="match status" value="1"/>
</dbReference>
<proteinExistence type="predicted"/>
<dbReference type="PANTHER" id="PTHR37610:SF77">
    <property type="entry name" value="INTEGRASE CATALYTIC DOMAIN-CONTAINING PROTEIN"/>
    <property type="match status" value="1"/>
</dbReference>
<sequence>MDMVAVKIDGNNFPLWEFQFRNFVKGKRLSSVLAGESKRPSVDAMKKQKEDWASSNAQVVTWLLASVDVQTMLSLRHFGTAHDMWRHICDTHSQANTSRIYELETSISSVSQGQRSQNWDFDRKIVAF</sequence>
<accession>A0AAV2EUG6</accession>
<protein>
    <recommendedName>
        <fullName evidence="3">Retrotransposon Copia-like N-terminal domain-containing protein</fullName>
    </recommendedName>
</protein>
<reference evidence="1 2" key="1">
    <citation type="submission" date="2024-04" db="EMBL/GenBank/DDBJ databases">
        <authorList>
            <person name="Fracassetti M."/>
        </authorList>
    </citation>
    <scope>NUCLEOTIDE SEQUENCE [LARGE SCALE GENOMIC DNA]</scope>
</reference>
<name>A0AAV2EUG6_9ROSI</name>
<dbReference type="EMBL" id="OZ034818">
    <property type="protein sequence ID" value="CAL1389576.1"/>
    <property type="molecule type" value="Genomic_DNA"/>
</dbReference>
<dbReference type="Proteomes" id="UP001497516">
    <property type="component" value="Chromosome 5"/>
</dbReference>
<evidence type="ECO:0000313" key="1">
    <source>
        <dbReference type="EMBL" id="CAL1389576.1"/>
    </source>
</evidence>
<evidence type="ECO:0000313" key="2">
    <source>
        <dbReference type="Proteomes" id="UP001497516"/>
    </source>
</evidence>
<organism evidence="1 2">
    <name type="scientific">Linum trigynum</name>
    <dbReference type="NCBI Taxonomy" id="586398"/>
    <lineage>
        <taxon>Eukaryota</taxon>
        <taxon>Viridiplantae</taxon>
        <taxon>Streptophyta</taxon>
        <taxon>Embryophyta</taxon>
        <taxon>Tracheophyta</taxon>
        <taxon>Spermatophyta</taxon>
        <taxon>Magnoliopsida</taxon>
        <taxon>eudicotyledons</taxon>
        <taxon>Gunneridae</taxon>
        <taxon>Pentapetalae</taxon>
        <taxon>rosids</taxon>
        <taxon>fabids</taxon>
        <taxon>Malpighiales</taxon>
        <taxon>Linaceae</taxon>
        <taxon>Linum</taxon>
    </lineage>
</organism>